<accession>A0A132B204</accession>
<proteinExistence type="predicted"/>
<keyword evidence="3" id="KW-1185">Reference proteome</keyword>
<gene>
    <name evidence="2" type="ORF">LY89DRAFT_790578</name>
</gene>
<feature type="chain" id="PRO_5007287765" evidence="1">
    <location>
        <begin position="19"/>
        <end position="215"/>
    </location>
</feature>
<reference evidence="2 3" key="1">
    <citation type="submission" date="2015-10" db="EMBL/GenBank/DDBJ databases">
        <title>Full genome of DAOMC 229536 Phialocephala scopiformis, a fungal endophyte of spruce producing the potent anti-insectan compound rugulosin.</title>
        <authorList>
            <consortium name="DOE Joint Genome Institute"/>
            <person name="Walker A.K."/>
            <person name="Frasz S.L."/>
            <person name="Seifert K.A."/>
            <person name="Miller J.D."/>
            <person name="Mondo S.J."/>
            <person name="Labutti K."/>
            <person name="Lipzen A."/>
            <person name="Dockter R."/>
            <person name="Kennedy M."/>
            <person name="Grigoriev I.V."/>
            <person name="Spatafora J.W."/>
        </authorList>
    </citation>
    <scope>NUCLEOTIDE SEQUENCE [LARGE SCALE GENOMIC DNA]</scope>
    <source>
        <strain evidence="2 3">CBS 120377</strain>
    </source>
</reference>
<dbReference type="OrthoDB" id="3543487at2759"/>
<dbReference type="EMBL" id="KQ947447">
    <property type="protein sequence ID" value="KUJ06416.1"/>
    <property type="molecule type" value="Genomic_DNA"/>
</dbReference>
<protein>
    <submittedName>
        <fullName evidence="2">Uncharacterized protein</fullName>
    </submittedName>
</protein>
<dbReference type="AlphaFoldDB" id="A0A132B204"/>
<organism evidence="2 3">
    <name type="scientific">Mollisia scopiformis</name>
    <name type="common">Conifer needle endophyte fungus</name>
    <name type="synonym">Phialocephala scopiformis</name>
    <dbReference type="NCBI Taxonomy" id="149040"/>
    <lineage>
        <taxon>Eukaryota</taxon>
        <taxon>Fungi</taxon>
        <taxon>Dikarya</taxon>
        <taxon>Ascomycota</taxon>
        <taxon>Pezizomycotina</taxon>
        <taxon>Leotiomycetes</taxon>
        <taxon>Helotiales</taxon>
        <taxon>Mollisiaceae</taxon>
        <taxon>Mollisia</taxon>
    </lineage>
</organism>
<evidence type="ECO:0000256" key="1">
    <source>
        <dbReference type="SAM" id="SignalP"/>
    </source>
</evidence>
<evidence type="ECO:0000313" key="3">
    <source>
        <dbReference type="Proteomes" id="UP000070700"/>
    </source>
</evidence>
<dbReference type="Proteomes" id="UP000070700">
    <property type="component" value="Unassembled WGS sequence"/>
</dbReference>
<sequence length="215" mass="24285">MQLTSILTLAILALGISAHPSMESRNSAPSCSGERVWNDADKQCECTPDKSWDQGKQKCCHPPMPQPQCPQGQNPYCSKSQNQWCPYDKNNDYCEDNGYNSAWCCVKGQEPPKMGQMYPPNPPVCKDKQKYCPDQKQCVCPKPMYWKDQDQKCHYPAKPKPSCPVLQQPYCGKGKDHWCAYDANNQDCEDDGTCHTWCSSPLTVQGMVNSIFDLL</sequence>
<dbReference type="GeneID" id="28833110"/>
<dbReference type="KEGG" id="psco:LY89DRAFT_790578"/>
<keyword evidence="1" id="KW-0732">Signal</keyword>
<name>A0A132B204_MOLSC</name>
<evidence type="ECO:0000313" key="2">
    <source>
        <dbReference type="EMBL" id="KUJ06416.1"/>
    </source>
</evidence>
<feature type="signal peptide" evidence="1">
    <location>
        <begin position="1"/>
        <end position="18"/>
    </location>
</feature>
<dbReference type="InParanoid" id="A0A132B204"/>
<dbReference type="RefSeq" id="XP_018060771.1">
    <property type="nucleotide sequence ID" value="XM_018223384.1"/>
</dbReference>